<name>A1DAV7_NEOFI</name>
<organism evidence="1 2">
    <name type="scientific">Neosartorya fischeri (strain ATCC 1020 / DSM 3700 / CBS 544.65 / FGSC A1164 / JCM 1740 / NRRL 181 / WB 181)</name>
    <name type="common">Aspergillus fischerianus</name>
    <dbReference type="NCBI Taxonomy" id="331117"/>
    <lineage>
        <taxon>Eukaryota</taxon>
        <taxon>Fungi</taxon>
        <taxon>Dikarya</taxon>
        <taxon>Ascomycota</taxon>
        <taxon>Pezizomycotina</taxon>
        <taxon>Eurotiomycetes</taxon>
        <taxon>Eurotiomycetidae</taxon>
        <taxon>Eurotiales</taxon>
        <taxon>Aspergillaceae</taxon>
        <taxon>Aspergillus</taxon>
        <taxon>Aspergillus subgen. Fumigati</taxon>
    </lineage>
</organism>
<proteinExistence type="predicted"/>
<keyword evidence="2" id="KW-1185">Reference proteome</keyword>
<dbReference type="Gene3D" id="2.130.10.10">
    <property type="entry name" value="YVTN repeat-like/Quinoprotein amine dehydrogenase"/>
    <property type="match status" value="1"/>
</dbReference>
<evidence type="ECO:0000313" key="1">
    <source>
        <dbReference type="EMBL" id="EAW19997.1"/>
    </source>
</evidence>
<sequence length="82" mass="9280">MVLNKALSPPHADSITQLAFCVDDTQLLSSSSDETIRNVPWDPRFSPDSTMLAAGHRSKIELFRVASGQLLHKIRGRYHYKR</sequence>
<dbReference type="HOGENOM" id="CLU_2558820_0_0_1"/>
<gene>
    <name evidence="1" type="ORF">NFIA_096180</name>
</gene>
<evidence type="ECO:0000313" key="2">
    <source>
        <dbReference type="Proteomes" id="UP000006702"/>
    </source>
</evidence>
<reference evidence="2" key="1">
    <citation type="journal article" date="2008" name="PLoS Genet.">
        <title>Genomic islands in the pathogenic filamentous fungus Aspergillus fumigatus.</title>
        <authorList>
            <person name="Fedorova N.D."/>
            <person name="Khaldi N."/>
            <person name="Joardar V.S."/>
            <person name="Maiti R."/>
            <person name="Amedeo P."/>
            <person name="Anderson M.J."/>
            <person name="Crabtree J."/>
            <person name="Silva J.C."/>
            <person name="Badger J.H."/>
            <person name="Albarraq A."/>
            <person name="Angiuoli S."/>
            <person name="Bussey H."/>
            <person name="Bowyer P."/>
            <person name="Cotty P.J."/>
            <person name="Dyer P.S."/>
            <person name="Egan A."/>
            <person name="Galens K."/>
            <person name="Fraser-Liggett C.M."/>
            <person name="Haas B.J."/>
            <person name="Inman J.M."/>
            <person name="Kent R."/>
            <person name="Lemieux S."/>
            <person name="Malavazi I."/>
            <person name="Orvis J."/>
            <person name="Roemer T."/>
            <person name="Ronning C.M."/>
            <person name="Sundaram J.P."/>
            <person name="Sutton G."/>
            <person name="Turner G."/>
            <person name="Venter J.C."/>
            <person name="White O.R."/>
            <person name="Whitty B.R."/>
            <person name="Youngman P."/>
            <person name="Wolfe K.H."/>
            <person name="Goldman G.H."/>
            <person name="Wortman J.R."/>
            <person name="Jiang B."/>
            <person name="Denning D.W."/>
            <person name="Nierman W.C."/>
        </authorList>
    </citation>
    <scope>NUCLEOTIDE SEQUENCE [LARGE SCALE GENOMIC DNA]</scope>
    <source>
        <strain evidence="2">ATCC 1020 / DSM 3700 / CBS 544.65 / FGSC A1164 / JCM 1740 / NRRL 181 / WB 181</strain>
    </source>
</reference>
<dbReference type="InterPro" id="IPR001680">
    <property type="entry name" value="WD40_rpt"/>
</dbReference>
<dbReference type="Proteomes" id="UP000006702">
    <property type="component" value="Unassembled WGS sequence"/>
</dbReference>
<protein>
    <submittedName>
        <fullName evidence="1">Uncharacterized protein</fullName>
    </submittedName>
</protein>
<dbReference type="VEuPathDB" id="FungiDB:NFIA_096180"/>
<dbReference type="SUPFAM" id="SSF50969">
    <property type="entry name" value="YVTN repeat-like/Quinoprotein amine dehydrogenase"/>
    <property type="match status" value="1"/>
</dbReference>
<dbReference type="KEGG" id="nfi:NFIA_096180"/>
<dbReference type="AlphaFoldDB" id="A1DAV7"/>
<accession>A1DAV7</accession>
<dbReference type="GeneID" id="4588269"/>
<dbReference type="RefSeq" id="XP_001261894.1">
    <property type="nucleotide sequence ID" value="XM_001261893.1"/>
</dbReference>
<dbReference type="EMBL" id="DS027694">
    <property type="protein sequence ID" value="EAW19997.1"/>
    <property type="molecule type" value="Genomic_DNA"/>
</dbReference>
<dbReference type="InterPro" id="IPR015943">
    <property type="entry name" value="WD40/YVTN_repeat-like_dom_sf"/>
</dbReference>
<dbReference type="InterPro" id="IPR011044">
    <property type="entry name" value="Quino_amine_DH_bsu"/>
</dbReference>
<dbReference type="Pfam" id="PF00400">
    <property type="entry name" value="WD40"/>
    <property type="match status" value="1"/>
</dbReference>